<dbReference type="SUPFAM" id="SSF56672">
    <property type="entry name" value="DNA/RNA polymerases"/>
    <property type="match status" value="1"/>
</dbReference>
<feature type="region of interest" description="Disordered" evidence="1">
    <location>
        <begin position="1"/>
        <end position="67"/>
    </location>
</feature>
<dbReference type="InParanoid" id="A0A409XWM6"/>
<dbReference type="InterPro" id="IPR000477">
    <property type="entry name" value="RT_dom"/>
</dbReference>
<organism evidence="3 4">
    <name type="scientific">Psilocybe cyanescens</name>
    <dbReference type="NCBI Taxonomy" id="93625"/>
    <lineage>
        <taxon>Eukaryota</taxon>
        <taxon>Fungi</taxon>
        <taxon>Dikarya</taxon>
        <taxon>Basidiomycota</taxon>
        <taxon>Agaricomycotina</taxon>
        <taxon>Agaricomycetes</taxon>
        <taxon>Agaricomycetidae</taxon>
        <taxon>Agaricales</taxon>
        <taxon>Agaricineae</taxon>
        <taxon>Strophariaceae</taxon>
        <taxon>Psilocybe</taxon>
    </lineage>
</organism>
<reference evidence="3 4" key="1">
    <citation type="journal article" date="2018" name="Evol. Lett.">
        <title>Horizontal gene cluster transfer increased hallucinogenic mushroom diversity.</title>
        <authorList>
            <person name="Reynolds H.T."/>
            <person name="Vijayakumar V."/>
            <person name="Gluck-Thaler E."/>
            <person name="Korotkin H.B."/>
            <person name="Matheny P.B."/>
            <person name="Slot J.C."/>
        </authorList>
    </citation>
    <scope>NUCLEOTIDE SEQUENCE [LARGE SCALE GENOMIC DNA]</scope>
    <source>
        <strain evidence="3 4">2631</strain>
    </source>
</reference>
<dbReference type="AlphaFoldDB" id="A0A409XWM6"/>
<dbReference type="InterPro" id="IPR043502">
    <property type="entry name" value="DNA/RNA_pol_sf"/>
</dbReference>
<gene>
    <name evidence="3" type="ORF">CVT25_013321</name>
</gene>
<dbReference type="Pfam" id="PF14529">
    <property type="entry name" value="Exo_endo_phos_2"/>
    <property type="match status" value="1"/>
</dbReference>
<dbReference type="GO" id="GO:0003824">
    <property type="term" value="F:catalytic activity"/>
    <property type="evidence" value="ECO:0007669"/>
    <property type="project" value="InterPro"/>
</dbReference>
<protein>
    <recommendedName>
        <fullName evidence="2">Reverse transcriptase domain-containing protein</fullName>
    </recommendedName>
</protein>
<feature type="compositionally biased region" description="Polar residues" evidence="1">
    <location>
        <begin position="13"/>
        <end position="44"/>
    </location>
</feature>
<dbReference type="SUPFAM" id="SSF56219">
    <property type="entry name" value="DNase I-like"/>
    <property type="match status" value="1"/>
</dbReference>
<sequence length="1224" mass="134736">QGPAPASRGACTAQPSRSATSLRQSSRHCTPTVTARDNTAQPSDAPSPARSEDEDMEDSPSYLSLSYGDSDVVEDSQRIMGALRTIVGTIVGYVNSTHIDLHSSPMGASLAQAVVDFTHDAFNGDLGTTSTPENILPIHAIAEIFAAEEDTIRRPLAIGPTSPDPLRISSPPAWSDHGGAGNDDVVMIPAEPVCSSCSSAQARPPIRAQQDKGKGQADKPPPPPPAPPQPHPPAKKPVVPNQRPPPVPPSSSHPVCPAPRSYAEAAHKKAHIQQPATLAAPPSRPPSHKGRRIPDYTAHGPSRHQMLINMGDHVKDTNLTTLFKDLSADVLLCQGLRVKVLGVEIAYDGYSVPTDKVPSERDTEILRGASPALTPLAAQIVERITVPMSALACAGVTGSISFGMSRNIVRYKQILLRTINPYSAVTRMSQTVQDVPVRILSFNLYDIVFIQEPPWRFVRSTPSTSRKSGDDVIGATLHPAWLPMVHNPEPDTRPRVIVYVSNRLKEFRPSMHRDLIDHCDVLILSLFANGQSYNLMNVYSDETHMAALLLVEEAASLPPFIYMGGDFNIHSQEWDGGHCGHPGVATQLLNTAAELGLQRAPFVNPGPTFYPRIQGFRSTVIDLVFVQPDQTLTAQVTRVHNAQGESDHIPLATILSISADSGATPRRALKADREEQIRFGEFAMKVDEHAPLNTPDQIDAVAQAIADSFSAAWETCSREVTIIRRSKLWWTDECSVALQAYQEHGSPEDWKLYCKAVKNAKRVFFDSRITEISITNKRTWDLMSWVQQRKLPPCEAIQYQGQPCHALPQLWDALHNTYNSASDRTFDIDILDSIPDMPVWGWVPFSALEMREALASCFNVSAPEPDHIKWSHLKMLMQGPTHVFTVLLALTNACLRVGHWPKHFKESMSVIILKLNKPSYSAPKAFRPIVLLNTIGKLIEKMLSNRIQFDGVASDPSYSAPKAFRPIVLLNTIGKLIEKMLSNRIQFDGVASDVFHPNQIGGIHQRSTEDAGLILMHMIGGIHQRSTEDAGLILMHMVCAGWAKGLKTSVIAFDVAQFFPSLNHEVLMAILWKLGFSDNVVKFFSHYLVGRSTQYAWSDFISDLRQADVGVGQGGALSPVLSALYLTLIMRLFELDPLTRGCFLLSYVDDGTLMVQSKSLLDNCEALKRAYGVIFELFKKFGLALEHNKSEVFHFDWSHSKDNPPVDLGYAPYTGATPLKPKLY</sequence>
<evidence type="ECO:0000259" key="2">
    <source>
        <dbReference type="PROSITE" id="PS50878"/>
    </source>
</evidence>
<dbReference type="PANTHER" id="PTHR33481:SF1">
    <property type="entry name" value="ENDONUCLEASE_EXONUCLEASE_PHOSPHATASE DOMAIN-CONTAINING PROTEIN-RELATED"/>
    <property type="match status" value="1"/>
</dbReference>
<evidence type="ECO:0000313" key="3">
    <source>
        <dbReference type="EMBL" id="PPQ95167.1"/>
    </source>
</evidence>
<name>A0A409XWM6_PSICY</name>
<proteinExistence type="predicted"/>
<dbReference type="PANTHER" id="PTHR33481">
    <property type="entry name" value="REVERSE TRANSCRIPTASE"/>
    <property type="match status" value="1"/>
</dbReference>
<accession>A0A409XWM6</accession>
<dbReference type="OrthoDB" id="412006at2759"/>
<evidence type="ECO:0000313" key="4">
    <source>
        <dbReference type="Proteomes" id="UP000283269"/>
    </source>
</evidence>
<evidence type="ECO:0000256" key="1">
    <source>
        <dbReference type="SAM" id="MobiDB-lite"/>
    </source>
</evidence>
<comment type="caution">
    <text evidence="3">The sequence shown here is derived from an EMBL/GenBank/DDBJ whole genome shotgun (WGS) entry which is preliminary data.</text>
</comment>
<feature type="domain" description="Reverse transcriptase" evidence="2">
    <location>
        <begin position="893"/>
        <end position="1212"/>
    </location>
</feature>
<feature type="compositionally biased region" description="Pro residues" evidence="1">
    <location>
        <begin position="219"/>
        <end position="232"/>
    </location>
</feature>
<dbReference type="InterPro" id="IPR036691">
    <property type="entry name" value="Endo/exonu/phosph_ase_sf"/>
</dbReference>
<keyword evidence="4" id="KW-1185">Reference proteome</keyword>
<dbReference type="Pfam" id="PF00078">
    <property type="entry name" value="RVT_1"/>
    <property type="match status" value="1"/>
</dbReference>
<dbReference type="Gene3D" id="3.60.10.10">
    <property type="entry name" value="Endonuclease/exonuclease/phosphatase"/>
    <property type="match status" value="1"/>
</dbReference>
<feature type="non-terminal residue" evidence="3">
    <location>
        <position position="1"/>
    </location>
</feature>
<dbReference type="STRING" id="93625.A0A409XWM6"/>
<feature type="region of interest" description="Disordered" evidence="1">
    <location>
        <begin position="155"/>
        <end position="300"/>
    </location>
</feature>
<dbReference type="PROSITE" id="PS50878">
    <property type="entry name" value="RT_POL"/>
    <property type="match status" value="1"/>
</dbReference>
<feature type="compositionally biased region" description="Pro residues" evidence="1">
    <location>
        <begin position="242"/>
        <end position="251"/>
    </location>
</feature>
<dbReference type="InterPro" id="IPR005135">
    <property type="entry name" value="Endo/exonuclease/phosphatase"/>
</dbReference>
<dbReference type="EMBL" id="NHYD01000067">
    <property type="protein sequence ID" value="PPQ95167.1"/>
    <property type="molecule type" value="Genomic_DNA"/>
</dbReference>
<dbReference type="Proteomes" id="UP000283269">
    <property type="component" value="Unassembled WGS sequence"/>
</dbReference>